<sequence>MVVFVDYDQHSSDDARHPILHSYNKTDVVAVKAFYTKPGPGLAFDNPNINAFSRCLGCYPRVWTWRTRYGAYLGAGLGTGIGEGCQGVKCGKGENCLAAQAIELEVDREVDESEITIPHHHNHHRHLGDRTDGHTALHGIAVGERSDGHQHDDEPGYLRQEIVGIGGVVKQKVKKRVIVGACVEEYEDERETGKYLRREETGQGFGAGTGINRVSYVIPAKHA</sequence>
<dbReference type="RefSeq" id="XP_020124036.1">
    <property type="nucleotide sequence ID" value="XM_020260445.1"/>
</dbReference>
<keyword evidence="2" id="KW-1185">Reference proteome</keyword>
<accession>A0A225BAG7</accession>
<comment type="caution">
    <text evidence="1">The sequence shown here is derived from an EMBL/GenBank/DDBJ whole genome shotgun (WGS) entry which is preliminary data.</text>
</comment>
<dbReference type="GeneID" id="31000374"/>
<evidence type="ECO:0000313" key="2">
    <source>
        <dbReference type="Proteomes" id="UP000214365"/>
    </source>
</evidence>
<protein>
    <submittedName>
        <fullName evidence="1">Uncharacterized protein</fullName>
    </submittedName>
</protein>
<dbReference type="EMBL" id="LFMY01000001">
    <property type="protein sequence ID" value="OKL63915.1"/>
    <property type="molecule type" value="Genomic_DNA"/>
</dbReference>
<name>A0A225BAG7_TALAT</name>
<dbReference type="OrthoDB" id="5288318at2759"/>
<dbReference type="AlphaFoldDB" id="A0A225BAG7"/>
<evidence type="ECO:0000313" key="1">
    <source>
        <dbReference type="EMBL" id="OKL63915.1"/>
    </source>
</evidence>
<dbReference type="Proteomes" id="UP000214365">
    <property type="component" value="Unassembled WGS sequence"/>
</dbReference>
<gene>
    <name evidence="1" type="ORF">UA08_00619</name>
</gene>
<dbReference type="STRING" id="1441469.A0A225BAG7"/>
<organism evidence="1 2">
    <name type="scientific">Talaromyces atroroseus</name>
    <dbReference type="NCBI Taxonomy" id="1441469"/>
    <lineage>
        <taxon>Eukaryota</taxon>
        <taxon>Fungi</taxon>
        <taxon>Dikarya</taxon>
        <taxon>Ascomycota</taxon>
        <taxon>Pezizomycotina</taxon>
        <taxon>Eurotiomycetes</taxon>
        <taxon>Eurotiomycetidae</taxon>
        <taxon>Eurotiales</taxon>
        <taxon>Trichocomaceae</taxon>
        <taxon>Talaromyces</taxon>
        <taxon>Talaromyces sect. Trachyspermi</taxon>
    </lineage>
</organism>
<proteinExistence type="predicted"/>
<reference evidence="1 2" key="1">
    <citation type="submission" date="2015-06" db="EMBL/GenBank/DDBJ databases">
        <title>Talaromyces atroroseus IBT 11181 draft genome.</title>
        <authorList>
            <person name="Rasmussen K.B."/>
            <person name="Rasmussen S."/>
            <person name="Petersen B."/>
            <person name="Sicheritz-Ponten T."/>
            <person name="Mortensen U.H."/>
            <person name="Thrane U."/>
        </authorList>
    </citation>
    <scope>NUCLEOTIDE SEQUENCE [LARGE SCALE GENOMIC DNA]</scope>
    <source>
        <strain evidence="1 2">IBT 11181</strain>
    </source>
</reference>